<dbReference type="OrthoDB" id="1095434at2"/>
<dbReference type="EMBL" id="FXBM01000003">
    <property type="protein sequence ID" value="SMH49309.1"/>
    <property type="molecule type" value="Genomic_DNA"/>
</dbReference>
<feature type="coiled-coil region" evidence="1">
    <location>
        <begin position="267"/>
        <end position="294"/>
    </location>
</feature>
<sequence length="407" mass="44581">MTGLSELLLDTENIFRGFRATPPAEDPEQEEGAEPEVTEERQKLARRLARTRADISSVQSQFYDLDEADHVRGASARLARLLADLIDWTALTTELPVGAVRSYGKPADQAVRALYAGLASEEADRRTSFARAPAPEMSVSTVPPAEGAVLLLWSGTTKVFHENVSEGPDEGELAMVAGFRARSASVPSFAVACGDRRGLRLIDAELAARPREVWVVLPSFAADLVERFGVGAEITRVPPERAITLPQILLDIRRHRRVVVDATDERLERVLARAAERRRERERTRQEARDATTRGRRIEERLAALDRVDWDALATGDLSSPLGDPWLTTAVDVWLPRASGDEERALLTSGLLGRDRSRQLVTTCLLLQLTTEVGALAASDLGDRPPAVFSAWSTACLLLDGPSTAPR</sequence>
<feature type="region of interest" description="Disordered" evidence="2">
    <location>
        <begin position="18"/>
        <end position="40"/>
    </location>
</feature>
<evidence type="ECO:0000313" key="3">
    <source>
        <dbReference type="EMBL" id="SMH49309.1"/>
    </source>
</evidence>
<evidence type="ECO:0000256" key="2">
    <source>
        <dbReference type="SAM" id="MobiDB-lite"/>
    </source>
</evidence>
<organism evidence="3 4">
    <name type="scientific">Rathayibacter oskolensis</name>
    <dbReference type="NCBI Taxonomy" id="1891671"/>
    <lineage>
        <taxon>Bacteria</taxon>
        <taxon>Bacillati</taxon>
        <taxon>Actinomycetota</taxon>
        <taxon>Actinomycetes</taxon>
        <taxon>Micrococcales</taxon>
        <taxon>Microbacteriaceae</taxon>
        <taxon>Rathayibacter</taxon>
    </lineage>
</organism>
<gene>
    <name evidence="3" type="ORF">SAMN06295885_3269</name>
</gene>
<dbReference type="STRING" id="1891671.SAMN06295885_3269"/>
<name>A0A1X7PD96_9MICO</name>
<dbReference type="Proteomes" id="UP000193711">
    <property type="component" value="Unassembled WGS sequence"/>
</dbReference>
<keyword evidence="4" id="KW-1185">Reference proteome</keyword>
<dbReference type="AlphaFoldDB" id="A0A1X7PD96"/>
<keyword evidence="1" id="KW-0175">Coiled coil</keyword>
<evidence type="ECO:0000256" key="1">
    <source>
        <dbReference type="SAM" id="Coils"/>
    </source>
</evidence>
<dbReference type="RefSeq" id="WP_085477656.1">
    <property type="nucleotide sequence ID" value="NZ_FXBM01000003.1"/>
</dbReference>
<reference evidence="4" key="1">
    <citation type="submission" date="2017-04" db="EMBL/GenBank/DDBJ databases">
        <authorList>
            <person name="Varghese N."/>
            <person name="Submissions S."/>
        </authorList>
    </citation>
    <scope>NUCLEOTIDE SEQUENCE [LARGE SCALE GENOMIC DNA]</scope>
    <source>
        <strain evidence="4">VKM Ac-2121</strain>
    </source>
</reference>
<accession>A0A1X7PD96</accession>
<feature type="compositionally biased region" description="Acidic residues" evidence="2">
    <location>
        <begin position="25"/>
        <end position="37"/>
    </location>
</feature>
<protein>
    <submittedName>
        <fullName evidence="3">Uncharacterized protein</fullName>
    </submittedName>
</protein>
<proteinExistence type="predicted"/>
<evidence type="ECO:0000313" key="4">
    <source>
        <dbReference type="Proteomes" id="UP000193711"/>
    </source>
</evidence>